<gene>
    <name evidence="1" type="ORF">BV22DRAFT_1168503</name>
</gene>
<name>A0ACB8BD45_9AGAM</name>
<keyword evidence="2" id="KW-1185">Reference proteome</keyword>
<evidence type="ECO:0000313" key="1">
    <source>
        <dbReference type="EMBL" id="KAH7923650.1"/>
    </source>
</evidence>
<dbReference type="EMBL" id="MU266446">
    <property type="protein sequence ID" value="KAH7923650.1"/>
    <property type="molecule type" value="Genomic_DNA"/>
</dbReference>
<reference evidence="1" key="1">
    <citation type="journal article" date="2021" name="New Phytol.">
        <title>Evolutionary innovations through gain and loss of genes in the ectomycorrhizal Boletales.</title>
        <authorList>
            <person name="Wu G."/>
            <person name="Miyauchi S."/>
            <person name="Morin E."/>
            <person name="Kuo A."/>
            <person name="Drula E."/>
            <person name="Varga T."/>
            <person name="Kohler A."/>
            <person name="Feng B."/>
            <person name="Cao Y."/>
            <person name="Lipzen A."/>
            <person name="Daum C."/>
            <person name="Hundley H."/>
            <person name="Pangilinan J."/>
            <person name="Johnson J."/>
            <person name="Barry K."/>
            <person name="LaButti K."/>
            <person name="Ng V."/>
            <person name="Ahrendt S."/>
            <person name="Min B."/>
            <person name="Choi I.G."/>
            <person name="Park H."/>
            <person name="Plett J.M."/>
            <person name="Magnuson J."/>
            <person name="Spatafora J.W."/>
            <person name="Nagy L.G."/>
            <person name="Henrissat B."/>
            <person name="Grigoriev I.V."/>
            <person name="Yang Z.L."/>
            <person name="Xu J."/>
            <person name="Martin F.M."/>
        </authorList>
    </citation>
    <scope>NUCLEOTIDE SEQUENCE</scope>
    <source>
        <strain evidence="1">KUC20120723A-06</strain>
    </source>
</reference>
<sequence length="334" mass="37797">MNPIDPNNFNHRTERLSTGRTYHFIDERPSHYDGTRPTLLCLHGFPDLWYGWRYQIGPWTRQGYRVVVPDMLGYGQTDMPSDAAAYSTKSLCDDLAALLDSLEIPKAVVIGHDWGSYTAGRFALWYPGRLLGLAMPSVPYTPPSIDHMPVEMMAERYPNFGYQLYFADDTATAEIEANLLSFFRLLFRKPASAIPWAKAGELRALVRGNLGSSLAEGCLLTDKELDYYVSQYSRGILGPLSYYRTTKVRYEEERTGSLPASLGAKFPVLCCYGTQDETCPPSSLRNAHKFIPQIRDLALEGAGHWVMLEARDAVTEEIIRWVESLPHSYGKYRL</sequence>
<evidence type="ECO:0000313" key="2">
    <source>
        <dbReference type="Proteomes" id="UP000790709"/>
    </source>
</evidence>
<proteinExistence type="predicted"/>
<accession>A0ACB8BD45</accession>
<protein>
    <submittedName>
        <fullName evidence="1">Alpha/beta-hydrolase</fullName>
    </submittedName>
</protein>
<organism evidence="1 2">
    <name type="scientific">Leucogyrophana mollusca</name>
    <dbReference type="NCBI Taxonomy" id="85980"/>
    <lineage>
        <taxon>Eukaryota</taxon>
        <taxon>Fungi</taxon>
        <taxon>Dikarya</taxon>
        <taxon>Basidiomycota</taxon>
        <taxon>Agaricomycotina</taxon>
        <taxon>Agaricomycetes</taxon>
        <taxon>Agaricomycetidae</taxon>
        <taxon>Boletales</taxon>
        <taxon>Boletales incertae sedis</taxon>
        <taxon>Leucogyrophana</taxon>
    </lineage>
</organism>
<dbReference type="Proteomes" id="UP000790709">
    <property type="component" value="Unassembled WGS sequence"/>
</dbReference>
<comment type="caution">
    <text evidence="1">The sequence shown here is derived from an EMBL/GenBank/DDBJ whole genome shotgun (WGS) entry which is preliminary data.</text>
</comment>